<gene>
    <name evidence="2" type="ordered locus">Acav_0075</name>
</gene>
<dbReference type="SUPFAM" id="SSF109854">
    <property type="entry name" value="DinB/YfiT-like putative metalloenzymes"/>
    <property type="match status" value="1"/>
</dbReference>
<evidence type="ECO:0000259" key="1">
    <source>
        <dbReference type="Pfam" id="PF11716"/>
    </source>
</evidence>
<dbReference type="EMBL" id="CP002521">
    <property type="protein sequence ID" value="ADX44002.1"/>
    <property type="molecule type" value="Genomic_DNA"/>
</dbReference>
<dbReference type="HOGENOM" id="CLU_067335_0_0_4"/>
<organism evidence="2 3">
    <name type="scientific">Paracidovorax avenae (strain ATCC 19860 / DSM 7227 / CCUG 15838 / JCM 20985 / LMG 2117 / NCPPB 1011)</name>
    <name type="common">Acidovorax avenae</name>
    <dbReference type="NCBI Taxonomy" id="643561"/>
    <lineage>
        <taxon>Bacteria</taxon>
        <taxon>Pseudomonadati</taxon>
        <taxon>Pseudomonadota</taxon>
        <taxon>Betaproteobacteria</taxon>
        <taxon>Burkholderiales</taxon>
        <taxon>Comamonadaceae</taxon>
        <taxon>Paracidovorax</taxon>
    </lineage>
</organism>
<keyword evidence="3" id="KW-1185">Reference proteome</keyword>
<feature type="domain" description="Mycothiol-dependent maleylpyruvate isomerase metal-binding" evidence="1">
    <location>
        <begin position="9"/>
        <end position="147"/>
    </location>
</feature>
<dbReference type="Pfam" id="PF11716">
    <property type="entry name" value="MDMPI_N"/>
    <property type="match status" value="1"/>
</dbReference>
<dbReference type="NCBIfam" id="TIGR03084">
    <property type="entry name" value="TIGR03084 family metal-binding protein"/>
    <property type="match status" value="1"/>
</dbReference>
<protein>
    <recommendedName>
        <fullName evidence="1">Mycothiol-dependent maleylpyruvate isomerase metal-binding domain-containing protein</fullName>
    </recommendedName>
</protein>
<dbReference type="InterPro" id="IPR017517">
    <property type="entry name" value="Maleyloyr_isom"/>
</dbReference>
<accession>F0Q0B9</accession>
<sequence length="266" mass="29052">MGGLCADLLAEYHALAGLCQTLSPQQWHTATDFHGWTPWDEVAHLLFFDEAALLALEDGAAFEADKAALTERLGRGEAISAIARERHGALDGAALLARWRQRHGALVAALAAMDARARLPWYGPAMSARSFATARLMETWAHGQDIRDLVGGEHPAGPGLRHIAHLGVSTFGWSFANRGLAMPHPVPFVDLTAPGGERWTWGEPSSEHWVRGPALDFVLLVTQRRHRADTRLQWAGDPAEQWTRLAQCFAGEPADGPSPGERVSRR</sequence>
<evidence type="ECO:0000313" key="2">
    <source>
        <dbReference type="EMBL" id="ADX44002.1"/>
    </source>
</evidence>
<dbReference type="AlphaFoldDB" id="F0Q0B9"/>
<evidence type="ECO:0000313" key="3">
    <source>
        <dbReference type="Proteomes" id="UP000002482"/>
    </source>
</evidence>
<dbReference type="InterPro" id="IPR034660">
    <property type="entry name" value="DinB/YfiT-like"/>
</dbReference>
<proteinExistence type="predicted"/>
<dbReference type="KEGG" id="aaa:Acav_0075"/>
<dbReference type="OrthoDB" id="113180at2"/>
<dbReference type="Proteomes" id="UP000002482">
    <property type="component" value="Chromosome"/>
</dbReference>
<dbReference type="NCBIfam" id="TIGR03083">
    <property type="entry name" value="maleylpyruvate isomerase family mycothiol-dependent enzyme"/>
    <property type="match status" value="1"/>
</dbReference>
<dbReference type="InterPro" id="IPR017518">
    <property type="entry name" value="CHP03084"/>
</dbReference>
<name>F0Q0B9_PARA1</name>
<dbReference type="Gene3D" id="1.20.120.450">
    <property type="entry name" value="dinb family like domain"/>
    <property type="match status" value="1"/>
</dbReference>
<reference evidence="2" key="1">
    <citation type="submission" date="2011-02" db="EMBL/GenBank/DDBJ databases">
        <title>Complete sequence of Acidovorax avenae subsp. avenae ATCC 19860.</title>
        <authorList>
            <consortium name="US DOE Joint Genome Institute"/>
            <person name="Lucas S."/>
            <person name="Copeland A."/>
            <person name="Lapidus A."/>
            <person name="Cheng J.-F."/>
            <person name="Goodwin L."/>
            <person name="Pitluck S."/>
            <person name="Chertkov O."/>
            <person name="Held B."/>
            <person name="Detter J.C."/>
            <person name="Han C."/>
            <person name="Tapia R."/>
            <person name="Land M."/>
            <person name="Hauser L."/>
            <person name="Kyrpides N."/>
            <person name="Ivanova N."/>
            <person name="Ovchinnikova G."/>
            <person name="Pagani I."/>
            <person name="Gordon S."/>
            <person name="Woyke T."/>
        </authorList>
    </citation>
    <scope>NUCLEOTIDE SEQUENCE</scope>
    <source>
        <strain evidence="2">ATCC 19860</strain>
    </source>
</reference>
<dbReference type="InterPro" id="IPR024344">
    <property type="entry name" value="MDMPI_metal-binding"/>
</dbReference>
<dbReference type="GO" id="GO:0046872">
    <property type="term" value="F:metal ion binding"/>
    <property type="evidence" value="ECO:0007669"/>
    <property type="project" value="InterPro"/>
</dbReference>